<dbReference type="Proteomes" id="UP000009046">
    <property type="component" value="Unassembled WGS sequence"/>
</dbReference>
<dbReference type="EMBL" id="DS235023">
    <property type="protein sequence ID" value="EEB10644.1"/>
    <property type="molecule type" value="Genomic_DNA"/>
</dbReference>
<dbReference type="VEuPathDB" id="VectorBase:PHUM055200"/>
<evidence type="ECO:0000313" key="1">
    <source>
        <dbReference type="EMBL" id="EEB10644.1"/>
    </source>
</evidence>
<name>E0VB88_PEDHC</name>
<dbReference type="HOGENOM" id="CLU_2743076_0_0_1"/>
<reference evidence="1" key="2">
    <citation type="submission" date="2007-04" db="EMBL/GenBank/DDBJ databases">
        <title>The genome of the human body louse.</title>
        <authorList>
            <consortium name="The Human Body Louse Genome Consortium"/>
            <person name="Kirkness E."/>
            <person name="Walenz B."/>
            <person name="Hass B."/>
            <person name="Bruggner R."/>
            <person name="Strausberg R."/>
        </authorList>
    </citation>
    <scope>NUCLEOTIDE SEQUENCE</scope>
    <source>
        <strain evidence="1">USDA</strain>
    </source>
</reference>
<dbReference type="EnsemblMetazoa" id="PHUM055200-RA">
    <property type="protein sequence ID" value="PHUM055200-PA"/>
    <property type="gene ID" value="PHUM055200"/>
</dbReference>
<dbReference type="AlphaFoldDB" id="E0VB88"/>
<accession>E0VB88</accession>
<dbReference type="GeneID" id="8239033"/>
<organism>
    <name type="scientific">Pediculus humanus subsp. corporis</name>
    <name type="common">Body louse</name>
    <dbReference type="NCBI Taxonomy" id="121224"/>
    <lineage>
        <taxon>Eukaryota</taxon>
        <taxon>Metazoa</taxon>
        <taxon>Ecdysozoa</taxon>
        <taxon>Arthropoda</taxon>
        <taxon>Hexapoda</taxon>
        <taxon>Insecta</taxon>
        <taxon>Pterygota</taxon>
        <taxon>Neoptera</taxon>
        <taxon>Paraneoptera</taxon>
        <taxon>Psocodea</taxon>
        <taxon>Troctomorpha</taxon>
        <taxon>Phthiraptera</taxon>
        <taxon>Anoplura</taxon>
        <taxon>Pediculidae</taxon>
        <taxon>Pediculus</taxon>
    </lineage>
</organism>
<reference evidence="2" key="3">
    <citation type="submission" date="2021-02" db="UniProtKB">
        <authorList>
            <consortium name="EnsemblMetazoa"/>
        </authorList>
    </citation>
    <scope>IDENTIFICATION</scope>
    <source>
        <strain evidence="2">USDA</strain>
    </source>
</reference>
<dbReference type="CTD" id="8239033"/>
<gene>
    <name evidence="2" type="primary">8239033</name>
    <name evidence="1" type="ORF">Phum_PHUM055200</name>
</gene>
<sequence>MEEEMCGVLTDGSALTRVIFDLNVDSMETFDETLNSGTKEHCKLNAESPGIINSGSCCITIVLIKQESATS</sequence>
<protein>
    <submittedName>
        <fullName evidence="1 2">Uncharacterized protein</fullName>
    </submittedName>
</protein>
<reference evidence="1" key="1">
    <citation type="submission" date="2007-04" db="EMBL/GenBank/DDBJ databases">
        <title>Annotation of Pediculus humanus corporis strain USDA.</title>
        <authorList>
            <person name="Kirkness E."/>
            <person name="Hannick L."/>
            <person name="Hass B."/>
            <person name="Bruggner R."/>
            <person name="Lawson D."/>
            <person name="Bidwell S."/>
            <person name="Joardar V."/>
            <person name="Caler E."/>
            <person name="Walenz B."/>
            <person name="Inman J."/>
            <person name="Schobel S."/>
            <person name="Galinsky K."/>
            <person name="Amedeo P."/>
            <person name="Strausberg R."/>
        </authorList>
    </citation>
    <scope>NUCLEOTIDE SEQUENCE</scope>
    <source>
        <strain evidence="1">USDA</strain>
    </source>
</reference>
<evidence type="ECO:0000313" key="3">
    <source>
        <dbReference type="Proteomes" id="UP000009046"/>
    </source>
</evidence>
<keyword evidence="3" id="KW-1185">Reference proteome</keyword>
<dbReference type="InParanoid" id="E0VB88"/>
<dbReference type="RefSeq" id="XP_002423382.1">
    <property type="nucleotide sequence ID" value="XM_002423337.1"/>
</dbReference>
<evidence type="ECO:0000313" key="2">
    <source>
        <dbReference type="EnsemblMetazoa" id="PHUM055200-PA"/>
    </source>
</evidence>
<dbReference type="KEGG" id="phu:Phum_PHUM055200"/>
<dbReference type="EMBL" id="AAZO01000651">
    <property type="status" value="NOT_ANNOTATED_CDS"/>
    <property type="molecule type" value="Genomic_DNA"/>
</dbReference>
<proteinExistence type="predicted"/>